<sequence length="236" mass="25036">MIVLRPYPVLTLLTLMALAVLLALGGWQTQRMGWKSALMEEHAQAQSAAPAALDVLCGEPPLAGLPVAGARPDADRSVRVYGRSPEGAPGWRVFAPAPLPDCAQARWILAETGFEPLSSAGAGAGAVPSGPAARGVRLEPPQRPGAFGAPDAPARGEFHAFNRAAMAQALEMQEEALLDAWWLARDDGRLPAWLAATPPERHGAYALTWYLMALALIAVWGAFHVTRGRLGLRGKD</sequence>
<comment type="subcellular location">
    <subcellularLocation>
        <location evidence="1">Cell membrane</location>
        <topology evidence="1">Multi-pass membrane protein</topology>
    </subcellularLocation>
</comment>
<dbReference type="Proteomes" id="UP000325122">
    <property type="component" value="Unassembled WGS sequence"/>
</dbReference>
<dbReference type="GO" id="GO:0005886">
    <property type="term" value="C:plasma membrane"/>
    <property type="evidence" value="ECO:0007669"/>
    <property type="project" value="UniProtKB-SubCell"/>
</dbReference>
<dbReference type="RefSeq" id="WP_150023807.1">
    <property type="nucleotide sequence ID" value="NZ_VWOJ01000004.1"/>
</dbReference>
<dbReference type="PROSITE" id="PS50895">
    <property type="entry name" value="SURF1"/>
    <property type="match status" value="1"/>
</dbReference>
<comment type="caution">
    <text evidence="1">Lacks conserved residue(s) required for the propagation of feature annotation.</text>
</comment>
<name>A0A5M6ZA83_9PROT</name>
<keyword evidence="1" id="KW-0812">Transmembrane</keyword>
<evidence type="ECO:0000256" key="1">
    <source>
        <dbReference type="RuleBase" id="RU363076"/>
    </source>
</evidence>
<reference evidence="2 3" key="1">
    <citation type="submission" date="2019-09" db="EMBL/GenBank/DDBJ databases">
        <authorList>
            <person name="Kevbrin V."/>
            <person name="Grouzdev D.S."/>
        </authorList>
    </citation>
    <scope>NUCLEOTIDE SEQUENCE [LARGE SCALE GENOMIC DNA]</scope>
    <source>
        <strain evidence="2 3">G-192</strain>
    </source>
</reference>
<feature type="transmembrane region" description="Helical" evidence="1">
    <location>
        <begin position="207"/>
        <end position="225"/>
    </location>
</feature>
<keyword evidence="3" id="KW-1185">Reference proteome</keyword>
<keyword evidence="1" id="KW-1133">Transmembrane helix</keyword>
<comment type="caution">
    <text evidence="2">The sequence shown here is derived from an EMBL/GenBank/DDBJ whole genome shotgun (WGS) entry which is preliminary data.</text>
</comment>
<dbReference type="InterPro" id="IPR002994">
    <property type="entry name" value="Surf1/Shy1"/>
</dbReference>
<evidence type="ECO:0000313" key="3">
    <source>
        <dbReference type="Proteomes" id="UP000325122"/>
    </source>
</evidence>
<dbReference type="AlphaFoldDB" id="A0A5M6ZA83"/>
<dbReference type="Pfam" id="PF02104">
    <property type="entry name" value="SURF1"/>
    <property type="match status" value="1"/>
</dbReference>
<keyword evidence="1" id="KW-0472">Membrane</keyword>
<accession>A0A5M6ZA83</accession>
<evidence type="ECO:0000313" key="2">
    <source>
        <dbReference type="EMBL" id="KAA5801619.1"/>
    </source>
</evidence>
<gene>
    <name evidence="2" type="ORF">F1654_12040</name>
</gene>
<protein>
    <recommendedName>
        <fullName evidence="1">SURF1-like protein</fullName>
    </recommendedName>
</protein>
<dbReference type="EMBL" id="VWOJ01000004">
    <property type="protein sequence ID" value="KAA5801619.1"/>
    <property type="molecule type" value="Genomic_DNA"/>
</dbReference>
<comment type="similarity">
    <text evidence="1">Belongs to the SURF1 family.</text>
</comment>
<proteinExistence type="inferred from homology"/>
<keyword evidence="1" id="KW-1003">Cell membrane</keyword>
<organism evidence="2 3">
    <name type="scientific">Alkalicaulis satelles</name>
    <dbReference type="NCBI Taxonomy" id="2609175"/>
    <lineage>
        <taxon>Bacteria</taxon>
        <taxon>Pseudomonadati</taxon>
        <taxon>Pseudomonadota</taxon>
        <taxon>Alphaproteobacteria</taxon>
        <taxon>Maricaulales</taxon>
        <taxon>Maricaulaceae</taxon>
        <taxon>Alkalicaulis</taxon>
    </lineage>
</organism>
<dbReference type="CDD" id="cd06662">
    <property type="entry name" value="SURF1"/>
    <property type="match status" value="1"/>
</dbReference>